<dbReference type="SMART" id="SM00448">
    <property type="entry name" value="REC"/>
    <property type="match status" value="1"/>
</dbReference>
<reference evidence="3 4" key="1">
    <citation type="submission" date="2014-11" db="EMBL/GenBank/DDBJ databases">
        <title>Complete Genome Sequence of Pseudoalteromonas sp. Strain OCN003 Isolated from Kaneohe Bay, Oahu, Hawaii.</title>
        <authorList>
            <person name="Beurmann S."/>
            <person name="Videau P."/>
            <person name="Ushijima B."/>
            <person name="Smith A.M."/>
            <person name="Aeby G.S."/>
            <person name="Callahan S.M."/>
            <person name="Belcaid M."/>
        </authorList>
    </citation>
    <scope>NUCLEOTIDE SEQUENCE [LARGE SCALE GENOMIC DNA]</scope>
    <source>
        <strain evidence="3 4">OCN003</strain>
    </source>
</reference>
<feature type="modified residue" description="4-aspartylphosphate" evidence="1">
    <location>
        <position position="56"/>
    </location>
</feature>
<dbReference type="HOGENOM" id="CLU_000445_69_17_6"/>
<keyword evidence="4" id="KW-1185">Reference proteome</keyword>
<dbReference type="RefSeq" id="WP_040135099.1">
    <property type="nucleotide sequence ID" value="NZ_CP009889.1"/>
</dbReference>
<dbReference type="STRING" id="1348114.OM33_16235"/>
<name>A0A0A7EJ28_9GAMM</name>
<evidence type="ECO:0000313" key="3">
    <source>
        <dbReference type="EMBL" id="AIY66680.1"/>
    </source>
</evidence>
<dbReference type="InterPro" id="IPR001789">
    <property type="entry name" value="Sig_transdc_resp-reg_receiver"/>
</dbReference>
<dbReference type="AlphaFoldDB" id="A0A0A7EJ28"/>
<dbReference type="SUPFAM" id="SSF52172">
    <property type="entry name" value="CheY-like"/>
    <property type="match status" value="1"/>
</dbReference>
<sequence>MLNLILIDDDPDEAYILKKALKQVDKDKEFTHFDDGNQFIASLNQYLGSKSLILLDLNMPQSAGFDVLQKIKMNKQAANLPVVIYSNSNSPHDIEMSYQKGANSYVRKPQGFNEMVDFLTALLDYWQRINKT</sequence>
<dbReference type="PROSITE" id="PS50110">
    <property type="entry name" value="RESPONSE_REGULATORY"/>
    <property type="match status" value="1"/>
</dbReference>
<dbReference type="Proteomes" id="UP000030341">
    <property type="component" value="Chromosome 2"/>
</dbReference>
<dbReference type="eggNOG" id="COG0784">
    <property type="taxonomic scope" value="Bacteria"/>
</dbReference>
<dbReference type="EMBL" id="CP009889">
    <property type="protein sequence ID" value="AIY66680.1"/>
    <property type="molecule type" value="Genomic_DNA"/>
</dbReference>
<organism evidence="3 4">
    <name type="scientific">Pseudoalteromonas piratica</name>
    <dbReference type="NCBI Taxonomy" id="1348114"/>
    <lineage>
        <taxon>Bacteria</taxon>
        <taxon>Pseudomonadati</taxon>
        <taxon>Pseudomonadota</taxon>
        <taxon>Gammaproteobacteria</taxon>
        <taxon>Alteromonadales</taxon>
        <taxon>Pseudoalteromonadaceae</taxon>
        <taxon>Pseudoalteromonas</taxon>
    </lineage>
</organism>
<dbReference type="KEGG" id="pseo:OM33_16235"/>
<dbReference type="Gene3D" id="3.40.50.2300">
    <property type="match status" value="1"/>
</dbReference>
<dbReference type="InterPro" id="IPR011006">
    <property type="entry name" value="CheY-like_superfamily"/>
</dbReference>
<feature type="domain" description="Response regulatory" evidence="2">
    <location>
        <begin position="3"/>
        <end position="123"/>
    </location>
</feature>
<evidence type="ECO:0000259" key="2">
    <source>
        <dbReference type="PROSITE" id="PS50110"/>
    </source>
</evidence>
<evidence type="ECO:0000313" key="4">
    <source>
        <dbReference type="Proteomes" id="UP000030341"/>
    </source>
</evidence>
<keyword evidence="1" id="KW-0597">Phosphoprotein</keyword>
<accession>A0A0A7EJ28</accession>
<evidence type="ECO:0000256" key="1">
    <source>
        <dbReference type="PROSITE-ProRule" id="PRU00169"/>
    </source>
</evidence>
<protein>
    <recommendedName>
        <fullName evidence="2">Response regulatory domain-containing protein</fullName>
    </recommendedName>
</protein>
<gene>
    <name evidence="3" type="ORF">OM33_16235</name>
</gene>
<dbReference type="InterPro" id="IPR052893">
    <property type="entry name" value="TCS_response_regulator"/>
</dbReference>
<proteinExistence type="predicted"/>
<dbReference type="GO" id="GO:0000160">
    <property type="term" value="P:phosphorelay signal transduction system"/>
    <property type="evidence" value="ECO:0007669"/>
    <property type="project" value="InterPro"/>
</dbReference>
<dbReference type="PANTHER" id="PTHR44520">
    <property type="entry name" value="RESPONSE REGULATOR RCP1-RELATED"/>
    <property type="match status" value="1"/>
</dbReference>
<dbReference type="Pfam" id="PF00072">
    <property type="entry name" value="Response_reg"/>
    <property type="match status" value="1"/>
</dbReference>